<feature type="region of interest" description="Disordered" evidence="1">
    <location>
        <begin position="218"/>
        <end position="238"/>
    </location>
</feature>
<evidence type="ECO:0000313" key="2">
    <source>
        <dbReference type="EMBL" id="DAE17171.1"/>
    </source>
</evidence>
<sequence>MDDTLLFVPPCCVDKKLPKAVMQAPRRALTFYTHGDVLLDKFFHAIGYLADTTPNRPAKKHFCVMVLAMTVSRTSATGYMVQYLRTCFERNWITHLVLSTDKNVEDWIDVHLQEYKDRILYTSHKDVSTQTSHLVLYNEEKAFTLAGPMLDAQNGKLSHYTMVLYPDYSACSNASDWSNPLRNICLPDILRHRQRVAKSKLEVKSMILDRFLHANLPPYPEDKEQESHRDYHDFGGMM</sequence>
<protein>
    <submittedName>
        <fullName evidence="2">Uncharacterized protein</fullName>
    </submittedName>
</protein>
<accession>A0A8S5QE70</accession>
<reference evidence="2" key="1">
    <citation type="journal article" date="2021" name="Proc. Natl. Acad. Sci. U.S.A.">
        <title>A Catalog of Tens of Thousands of Viruses from Human Metagenomes Reveals Hidden Associations with Chronic Diseases.</title>
        <authorList>
            <person name="Tisza M.J."/>
            <person name="Buck C.B."/>
        </authorList>
    </citation>
    <scope>NUCLEOTIDE SEQUENCE</scope>
    <source>
        <strain evidence="2">Ctbvd11</strain>
    </source>
</reference>
<dbReference type="EMBL" id="BK015636">
    <property type="protein sequence ID" value="DAE17171.1"/>
    <property type="molecule type" value="Genomic_DNA"/>
</dbReference>
<organism evidence="2">
    <name type="scientific">Siphoviridae sp. ctbvd11</name>
    <dbReference type="NCBI Taxonomy" id="2825567"/>
    <lineage>
        <taxon>Viruses</taxon>
        <taxon>Duplodnaviria</taxon>
        <taxon>Heunggongvirae</taxon>
        <taxon>Uroviricota</taxon>
        <taxon>Caudoviricetes</taxon>
    </lineage>
</organism>
<proteinExistence type="predicted"/>
<name>A0A8S5QE70_9CAUD</name>
<evidence type="ECO:0000256" key="1">
    <source>
        <dbReference type="SAM" id="MobiDB-lite"/>
    </source>
</evidence>
<feature type="compositionally biased region" description="Basic and acidic residues" evidence="1">
    <location>
        <begin position="220"/>
        <end position="238"/>
    </location>
</feature>